<evidence type="ECO:0000313" key="2">
    <source>
        <dbReference type="Proteomes" id="UP000015105"/>
    </source>
</evidence>
<dbReference type="EnsemblPlants" id="AET7Gv20303500.8">
    <property type="protein sequence ID" value="AET7Gv20303500.8"/>
    <property type="gene ID" value="AET7Gv20303500"/>
</dbReference>
<name>A0A453QRV1_AEGTS</name>
<reference evidence="1" key="4">
    <citation type="submission" date="2019-03" db="UniProtKB">
        <authorList>
            <consortium name="EnsemblPlants"/>
        </authorList>
    </citation>
    <scope>IDENTIFICATION</scope>
</reference>
<keyword evidence="2" id="KW-1185">Reference proteome</keyword>
<proteinExistence type="predicted"/>
<reference evidence="2" key="1">
    <citation type="journal article" date="2014" name="Science">
        <title>Ancient hybridizations among the ancestral genomes of bread wheat.</title>
        <authorList>
            <consortium name="International Wheat Genome Sequencing Consortium,"/>
            <person name="Marcussen T."/>
            <person name="Sandve S.R."/>
            <person name="Heier L."/>
            <person name="Spannagl M."/>
            <person name="Pfeifer M."/>
            <person name="Jakobsen K.S."/>
            <person name="Wulff B.B."/>
            <person name="Steuernagel B."/>
            <person name="Mayer K.F."/>
            <person name="Olsen O.A."/>
        </authorList>
    </citation>
    <scope>NUCLEOTIDE SEQUENCE [LARGE SCALE GENOMIC DNA]</scope>
    <source>
        <strain evidence="2">cv. AL8/78</strain>
    </source>
</reference>
<sequence length="50" mass="5939">GLSPRPRRHRRPTKGLMFHEYHSIPESFEELRKNIKAKDSKLRIPRVAVC</sequence>
<dbReference type="Gramene" id="AET7Gv20303500.8">
    <property type="protein sequence ID" value="AET7Gv20303500.8"/>
    <property type="gene ID" value="AET7Gv20303500"/>
</dbReference>
<dbReference type="Proteomes" id="UP000015105">
    <property type="component" value="Chromosome 7D"/>
</dbReference>
<evidence type="ECO:0000313" key="1">
    <source>
        <dbReference type="EnsemblPlants" id="AET7Gv20303500.8"/>
    </source>
</evidence>
<accession>A0A453QRV1</accession>
<reference evidence="1" key="3">
    <citation type="journal article" date="2017" name="Nature">
        <title>Genome sequence of the progenitor of the wheat D genome Aegilops tauschii.</title>
        <authorList>
            <person name="Luo M.C."/>
            <person name="Gu Y.Q."/>
            <person name="Puiu D."/>
            <person name="Wang H."/>
            <person name="Twardziok S.O."/>
            <person name="Deal K.R."/>
            <person name="Huo N."/>
            <person name="Zhu T."/>
            <person name="Wang L."/>
            <person name="Wang Y."/>
            <person name="McGuire P.E."/>
            <person name="Liu S."/>
            <person name="Long H."/>
            <person name="Ramasamy R.K."/>
            <person name="Rodriguez J.C."/>
            <person name="Van S.L."/>
            <person name="Yuan L."/>
            <person name="Wang Z."/>
            <person name="Xia Z."/>
            <person name="Xiao L."/>
            <person name="Anderson O.D."/>
            <person name="Ouyang S."/>
            <person name="Liang Y."/>
            <person name="Zimin A.V."/>
            <person name="Pertea G."/>
            <person name="Qi P."/>
            <person name="Bennetzen J.L."/>
            <person name="Dai X."/>
            <person name="Dawson M.W."/>
            <person name="Muller H.G."/>
            <person name="Kugler K."/>
            <person name="Rivarola-Duarte L."/>
            <person name="Spannagl M."/>
            <person name="Mayer K.F.X."/>
            <person name="Lu F.H."/>
            <person name="Bevan M.W."/>
            <person name="Leroy P."/>
            <person name="Li P."/>
            <person name="You F.M."/>
            <person name="Sun Q."/>
            <person name="Liu Z."/>
            <person name="Lyons E."/>
            <person name="Wicker T."/>
            <person name="Salzberg S.L."/>
            <person name="Devos K.M."/>
            <person name="Dvorak J."/>
        </authorList>
    </citation>
    <scope>NUCLEOTIDE SEQUENCE [LARGE SCALE GENOMIC DNA]</scope>
    <source>
        <strain evidence="1">cv. AL8/78</strain>
    </source>
</reference>
<reference evidence="2" key="2">
    <citation type="journal article" date="2017" name="Nat. Plants">
        <title>The Aegilops tauschii genome reveals multiple impacts of transposons.</title>
        <authorList>
            <person name="Zhao G."/>
            <person name="Zou C."/>
            <person name="Li K."/>
            <person name="Wang K."/>
            <person name="Li T."/>
            <person name="Gao L."/>
            <person name="Zhang X."/>
            <person name="Wang H."/>
            <person name="Yang Z."/>
            <person name="Liu X."/>
            <person name="Jiang W."/>
            <person name="Mao L."/>
            <person name="Kong X."/>
            <person name="Jiao Y."/>
            <person name="Jia J."/>
        </authorList>
    </citation>
    <scope>NUCLEOTIDE SEQUENCE [LARGE SCALE GENOMIC DNA]</scope>
    <source>
        <strain evidence="2">cv. AL8/78</strain>
    </source>
</reference>
<dbReference type="AlphaFoldDB" id="A0A453QRV1"/>
<protein>
    <submittedName>
        <fullName evidence="1">Uncharacterized protein</fullName>
    </submittedName>
</protein>
<reference evidence="1" key="5">
    <citation type="journal article" date="2021" name="G3 (Bethesda)">
        <title>Aegilops tauschii genome assembly Aet v5.0 features greater sequence contiguity and improved annotation.</title>
        <authorList>
            <person name="Wang L."/>
            <person name="Zhu T."/>
            <person name="Rodriguez J.C."/>
            <person name="Deal K.R."/>
            <person name="Dubcovsky J."/>
            <person name="McGuire P.E."/>
            <person name="Lux T."/>
            <person name="Spannagl M."/>
            <person name="Mayer K.F.X."/>
            <person name="Baldrich P."/>
            <person name="Meyers B.C."/>
            <person name="Huo N."/>
            <person name="Gu Y.Q."/>
            <person name="Zhou H."/>
            <person name="Devos K.M."/>
            <person name="Bennetzen J.L."/>
            <person name="Unver T."/>
            <person name="Budak H."/>
            <person name="Gulick P.J."/>
            <person name="Galiba G."/>
            <person name="Kalapos B."/>
            <person name="Nelson D.R."/>
            <person name="Li P."/>
            <person name="You F.M."/>
            <person name="Luo M.C."/>
            <person name="Dvorak J."/>
        </authorList>
    </citation>
    <scope>NUCLEOTIDE SEQUENCE [LARGE SCALE GENOMIC DNA]</scope>
    <source>
        <strain evidence="1">cv. AL8/78</strain>
    </source>
</reference>
<organism evidence="1 2">
    <name type="scientific">Aegilops tauschii subsp. strangulata</name>
    <name type="common">Goatgrass</name>
    <dbReference type="NCBI Taxonomy" id="200361"/>
    <lineage>
        <taxon>Eukaryota</taxon>
        <taxon>Viridiplantae</taxon>
        <taxon>Streptophyta</taxon>
        <taxon>Embryophyta</taxon>
        <taxon>Tracheophyta</taxon>
        <taxon>Spermatophyta</taxon>
        <taxon>Magnoliopsida</taxon>
        <taxon>Liliopsida</taxon>
        <taxon>Poales</taxon>
        <taxon>Poaceae</taxon>
        <taxon>BOP clade</taxon>
        <taxon>Pooideae</taxon>
        <taxon>Triticodae</taxon>
        <taxon>Triticeae</taxon>
        <taxon>Triticinae</taxon>
        <taxon>Aegilops</taxon>
    </lineage>
</organism>